<evidence type="ECO:0000313" key="5">
    <source>
        <dbReference type="Proteomes" id="UP001369736"/>
    </source>
</evidence>
<keyword evidence="2" id="KW-0560">Oxidoreductase</keyword>
<dbReference type="InterPro" id="IPR051122">
    <property type="entry name" value="SDR_DHRS6-like"/>
</dbReference>
<comment type="similarity">
    <text evidence="1">Belongs to the short-chain dehydrogenases/reductases (SDR) family.</text>
</comment>
<dbReference type="InterPro" id="IPR036291">
    <property type="entry name" value="NAD(P)-bd_dom_sf"/>
</dbReference>
<evidence type="ECO:0000256" key="2">
    <source>
        <dbReference type="ARBA" id="ARBA00023002"/>
    </source>
</evidence>
<comment type="caution">
    <text evidence="4">The sequence shown here is derived from an EMBL/GenBank/DDBJ whole genome shotgun (WGS) entry which is preliminary data.</text>
</comment>
<reference evidence="4 5" key="1">
    <citation type="submission" date="2024-03" db="EMBL/GenBank/DDBJ databases">
        <title>Actinomycetospora sp. OC33-EN07, a novel actinomycete isolated from wild orchid (Aerides multiflora).</title>
        <authorList>
            <person name="Suriyachadkun C."/>
        </authorList>
    </citation>
    <scope>NUCLEOTIDE SEQUENCE [LARGE SCALE GENOMIC DNA]</scope>
    <source>
        <strain evidence="4 5">OC33-EN07</strain>
    </source>
</reference>
<feature type="domain" description="NAD-dependent epimerase/dehydratase" evidence="3">
    <location>
        <begin position="5"/>
        <end position="77"/>
    </location>
</feature>
<name>A0ABU8M9I9_9PSEU</name>
<gene>
    <name evidence="4" type="ORF">WCD58_21845</name>
</gene>
<dbReference type="RefSeq" id="WP_337705176.1">
    <property type="nucleotide sequence ID" value="NZ_JBBEGM010000009.1"/>
</dbReference>
<evidence type="ECO:0000256" key="1">
    <source>
        <dbReference type="ARBA" id="ARBA00006484"/>
    </source>
</evidence>
<organism evidence="4 5">
    <name type="scientific">Actinomycetospora flava</name>
    <dbReference type="NCBI Taxonomy" id="3129232"/>
    <lineage>
        <taxon>Bacteria</taxon>
        <taxon>Bacillati</taxon>
        <taxon>Actinomycetota</taxon>
        <taxon>Actinomycetes</taxon>
        <taxon>Pseudonocardiales</taxon>
        <taxon>Pseudonocardiaceae</taxon>
        <taxon>Actinomycetospora</taxon>
    </lineage>
</organism>
<dbReference type="PANTHER" id="PTHR43477">
    <property type="entry name" value="DIHYDROANTICAPSIN 7-DEHYDROGENASE"/>
    <property type="match status" value="1"/>
</dbReference>
<dbReference type="Pfam" id="PF13561">
    <property type="entry name" value="adh_short_C2"/>
    <property type="match status" value="1"/>
</dbReference>
<dbReference type="Pfam" id="PF01370">
    <property type="entry name" value="Epimerase"/>
    <property type="match status" value="1"/>
</dbReference>
<dbReference type="SUPFAM" id="SSF51735">
    <property type="entry name" value="NAD(P)-binding Rossmann-fold domains"/>
    <property type="match status" value="1"/>
</dbReference>
<dbReference type="PANTHER" id="PTHR43477:SF1">
    <property type="entry name" value="DIHYDROANTICAPSIN 7-DEHYDROGENASE"/>
    <property type="match status" value="1"/>
</dbReference>
<dbReference type="PRINTS" id="PR00081">
    <property type="entry name" value="GDHRDH"/>
</dbReference>
<dbReference type="EMBL" id="JBBEGM010000009">
    <property type="protein sequence ID" value="MEJ2863816.1"/>
    <property type="molecule type" value="Genomic_DNA"/>
</dbReference>
<dbReference type="Proteomes" id="UP001369736">
    <property type="component" value="Unassembled WGS sequence"/>
</dbReference>
<sequence length="267" mass="27048">MSEGVLVTGAASGIGAALVELLLARGDCVLALDRVSVDPRPGVEVLTCDLADPAAIAAVLDRVDPAAVAHVAGVPGTAPPLTVLTVNVLAPVLLVGPLVARMGPGGSAVTVSSVAAHRSAVPDEVLDELLGCTDTAELADWLGRHPHTGAEAYDTAKKALVRWTRLAAGEAVARGVRVNSVSPGPVETPILADFRRSMGEADIDRAAATVGRHGRPEEVAAAIAFLLGPDASWISGTDLPVEGGLLAVRAARAAMTARTAGPTRSRT</sequence>
<keyword evidence="5" id="KW-1185">Reference proteome</keyword>
<proteinExistence type="inferred from homology"/>
<dbReference type="InterPro" id="IPR001509">
    <property type="entry name" value="Epimerase_deHydtase"/>
</dbReference>
<evidence type="ECO:0000313" key="4">
    <source>
        <dbReference type="EMBL" id="MEJ2863816.1"/>
    </source>
</evidence>
<dbReference type="Gene3D" id="3.40.50.720">
    <property type="entry name" value="NAD(P)-binding Rossmann-like Domain"/>
    <property type="match status" value="1"/>
</dbReference>
<evidence type="ECO:0000259" key="3">
    <source>
        <dbReference type="Pfam" id="PF01370"/>
    </source>
</evidence>
<dbReference type="InterPro" id="IPR002347">
    <property type="entry name" value="SDR_fam"/>
</dbReference>
<accession>A0ABU8M9I9</accession>
<protein>
    <submittedName>
        <fullName evidence="4">SDR family oxidoreductase</fullName>
    </submittedName>
</protein>